<gene>
    <name evidence="1" type="ORF">CHA01nite_14550</name>
</gene>
<comment type="caution">
    <text evidence="1">The sequence shown here is derived from an EMBL/GenBank/DDBJ whole genome shotgun (WGS) entry which is preliminary data.</text>
</comment>
<dbReference type="InterPro" id="IPR036583">
    <property type="entry name" value="23S_rRNA_IVS_sf"/>
</dbReference>
<evidence type="ECO:0000313" key="1">
    <source>
        <dbReference type="EMBL" id="GEN75715.1"/>
    </source>
</evidence>
<dbReference type="SUPFAM" id="SSF158446">
    <property type="entry name" value="IVS-encoded protein-like"/>
    <property type="match status" value="1"/>
</dbReference>
<reference evidence="1 2" key="1">
    <citation type="submission" date="2019-07" db="EMBL/GenBank/DDBJ databases">
        <title>Whole genome shotgun sequence of Chryseobacterium hagamense NBRC 105253.</title>
        <authorList>
            <person name="Hosoyama A."/>
            <person name="Uohara A."/>
            <person name="Ohji S."/>
            <person name="Ichikawa N."/>
        </authorList>
    </citation>
    <scope>NUCLEOTIDE SEQUENCE [LARGE SCALE GENOMIC DNA]</scope>
    <source>
        <strain evidence="1 2">NBRC 105253</strain>
    </source>
</reference>
<protein>
    <submittedName>
        <fullName evidence="1">Uncharacterized protein</fullName>
    </submittedName>
</protein>
<name>A0A511YKI5_9FLAO</name>
<evidence type="ECO:0000313" key="2">
    <source>
        <dbReference type="Proteomes" id="UP000321863"/>
    </source>
</evidence>
<sequence length="79" mass="9522">MDRFSDLIMDIIAERFEGNGNKELYNSYIFPKHLVEKISQLDRVLDRNFISNEKFEVLRNKTTDLSRKNRRLYILLAKQ</sequence>
<organism evidence="1 2">
    <name type="scientific">Chryseobacterium hagamense</name>
    <dbReference type="NCBI Taxonomy" id="395935"/>
    <lineage>
        <taxon>Bacteria</taxon>
        <taxon>Pseudomonadati</taxon>
        <taxon>Bacteroidota</taxon>
        <taxon>Flavobacteriia</taxon>
        <taxon>Flavobacteriales</taxon>
        <taxon>Weeksellaceae</taxon>
        <taxon>Chryseobacterium group</taxon>
        <taxon>Chryseobacterium</taxon>
    </lineage>
</organism>
<dbReference type="Proteomes" id="UP000321863">
    <property type="component" value="Unassembled WGS sequence"/>
</dbReference>
<accession>A0A511YKI5</accession>
<dbReference type="AlphaFoldDB" id="A0A511YKI5"/>
<proteinExistence type="predicted"/>
<keyword evidence="2" id="KW-1185">Reference proteome</keyword>
<dbReference type="EMBL" id="BJYJ01000005">
    <property type="protein sequence ID" value="GEN75715.1"/>
    <property type="molecule type" value="Genomic_DNA"/>
</dbReference>